<evidence type="ECO:0000256" key="6">
    <source>
        <dbReference type="ARBA" id="ARBA00023136"/>
    </source>
</evidence>
<reference evidence="10 11" key="1">
    <citation type="submission" date="2018-10" db="EMBL/GenBank/DDBJ databases">
        <title>Genomic Encyclopedia of Archaeal and Bacterial Type Strains, Phase II (KMG-II): from individual species to whole genera.</title>
        <authorList>
            <person name="Goeker M."/>
        </authorList>
    </citation>
    <scope>NUCLEOTIDE SEQUENCE [LARGE SCALE GENOMIC DNA]</scope>
    <source>
        <strain evidence="10 11">DSM 25217</strain>
    </source>
</reference>
<dbReference type="Proteomes" id="UP000271227">
    <property type="component" value="Unassembled WGS sequence"/>
</dbReference>
<keyword evidence="11" id="KW-1185">Reference proteome</keyword>
<dbReference type="InterPro" id="IPR017475">
    <property type="entry name" value="EPS_sugar_tfrase"/>
</dbReference>
<feature type="transmembrane region" description="Helical" evidence="8">
    <location>
        <begin position="12"/>
        <end position="33"/>
    </location>
</feature>
<evidence type="ECO:0000256" key="1">
    <source>
        <dbReference type="ARBA" id="ARBA00004141"/>
    </source>
</evidence>
<feature type="transmembrane region" description="Helical" evidence="8">
    <location>
        <begin position="108"/>
        <end position="135"/>
    </location>
</feature>
<name>A0A3M0CJH0_9PROT</name>
<dbReference type="PANTHER" id="PTHR30576">
    <property type="entry name" value="COLANIC BIOSYNTHESIS UDP-GLUCOSE LIPID CARRIER TRANSFERASE"/>
    <property type="match status" value="1"/>
</dbReference>
<protein>
    <submittedName>
        <fullName evidence="10">Sugar transferase (PEP-CTERM system associated)/exopolysaccharide biosynthesis polyprenyl glycosylphosphotransferase</fullName>
    </submittedName>
</protein>
<organism evidence="10 11">
    <name type="scientific">Eilatimonas milleporae</name>
    <dbReference type="NCBI Taxonomy" id="911205"/>
    <lineage>
        <taxon>Bacteria</taxon>
        <taxon>Pseudomonadati</taxon>
        <taxon>Pseudomonadota</taxon>
        <taxon>Alphaproteobacteria</taxon>
        <taxon>Kordiimonadales</taxon>
        <taxon>Kordiimonadaceae</taxon>
        <taxon>Eilatimonas</taxon>
    </lineage>
</organism>
<keyword evidence="3 10" id="KW-0808">Transferase</keyword>
<dbReference type="OrthoDB" id="9808602at2"/>
<dbReference type="NCBIfam" id="TIGR03013">
    <property type="entry name" value="EpsB_2"/>
    <property type="match status" value="1"/>
</dbReference>
<keyword evidence="5 8" id="KW-1133">Transmembrane helix</keyword>
<evidence type="ECO:0000256" key="7">
    <source>
        <dbReference type="ARBA" id="ARBA00023169"/>
    </source>
</evidence>
<dbReference type="Pfam" id="PF13727">
    <property type="entry name" value="CoA_binding_3"/>
    <property type="match status" value="1"/>
</dbReference>
<dbReference type="AlphaFoldDB" id="A0A3M0CJH0"/>
<feature type="transmembrane region" description="Helical" evidence="8">
    <location>
        <begin position="275"/>
        <end position="299"/>
    </location>
</feature>
<sequence length="462" mass="50956">MRIFRHHISPIKLVLITGDFLLLLLASWAAGWLRYRGLGLAVDPMSASLATSIVFAVLISMCMLAFGAYQIDAIRDFRVLLLRVAVALCAGMMLVSAVLYFIPTIALWRSVLVIAIVLSGIAVSFWHAFLIFLIWPTQLATRLVIVGDPASVSLARDVIAKAGDAGLEPVGAVDPGRLKETGGADAAGPPLMPDLLSFARARDAEMILIADNTIFDSLPISQFLRVKMQGLKLVDMASFIERTQGCLDLKAVAPFWLAVSGFSAPSPLEKTGKRVFDIATALTLLLVTAPFALVTAFAVRITSPGPVLYKQTRVGLDGQDFELLKFRSMREDAEASGGPQWAQKNDPRITPVGRFIRRTRLDEIPQIINVLKGDMSIVGPRPERPFFVEELARALPLYPERHLVKPGITGWAQLRYSYGASAEDARRKLEYDLYYIKNYSLFLDFLIVLQTIRVVIFPQGVR</sequence>
<comment type="caution">
    <text evidence="10">The sequence shown here is derived from an EMBL/GenBank/DDBJ whole genome shotgun (WGS) entry which is preliminary data.</text>
</comment>
<evidence type="ECO:0000256" key="2">
    <source>
        <dbReference type="ARBA" id="ARBA00006464"/>
    </source>
</evidence>
<comment type="similarity">
    <text evidence="2">Belongs to the bacterial sugar transferase family.</text>
</comment>
<evidence type="ECO:0000256" key="4">
    <source>
        <dbReference type="ARBA" id="ARBA00022692"/>
    </source>
</evidence>
<accession>A0A3M0CJH0</accession>
<dbReference type="PANTHER" id="PTHR30576:SF21">
    <property type="entry name" value="UDP-GLUCOSE:UNDECAPRENYL-PHOSPHATE GLUCOSE-1-PHOSPHATE TRANSFERASE"/>
    <property type="match status" value="1"/>
</dbReference>
<evidence type="ECO:0000256" key="5">
    <source>
        <dbReference type="ARBA" id="ARBA00022989"/>
    </source>
</evidence>
<keyword evidence="4 8" id="KW-0812">Transmembrane</keyword>
<feature type="domain" description="Bacterial sugar transferase" evidence="9">
    <location>
        <begin position="273"/>
        <end position="456"/>
    </location>
</feature>
<comment type="subcellular location">
    <subcellularLocation>
        <location evidence="1">Membrane</location>
        <topology evidence="1">Multi-pass membrane protein</topology>
    </subcellularLocation>
</comment>
<dbReference type="GO" id="GO:0009242">
    <property type="term" value="P:colanic acid biosynthetic process"/>
    <property type="evidence" value="ECO:0007669"/>
    <property type="project" value="TreeGrafter"/>
</dbReference>
<evidence type="ECO:0000256" key="8">
    <source>
        <dbReference type="SAM" id="Phobius"/>
    </source>
</evidence>
<dbReference type="Pfam" id="PF02397">
    <property type="entry name" value="Bac_transf"/>
    <property type="match status" value="1"/>
</dbReference>
<keyword evidence="7" id="KW-0270">Exopolysaccharide synthesis</keyword>
<evidence type="ECO:0000313" key="11">
    <source>
        <dbReference type="Proteomes" id="UP000271227"/>
    </source>
</evidence>
<evidence type="ECO:0000256" key="3">
    <source>
        <dbReference type="ARBA" id="ARBA00022679"/>
    </source>
</evidence>
<dbReference type="RefSeq" id="WP_121938245.1">
    <property type="nucleotide sequence ID" value="NZ_REFR01000010.1"/>
</dbReference>
<dbReference type="InterPro" id="IPR003362">
    <property type="entry name" value="Bact_transf"/>
</dbReference>
<dbReference type="GO" id="GO:0000271">
    <property type="term" value="P:polysaccharide biosynthetic process"/>
    <property type="evidence" value="ECO:0007669"/>
    <property type="project" value="UniProtKB-KW"/>
</dbReference>
<dbReference type="NCBIfam" id="TIGR03025">
    <property type="entry name" value="EPS_sugtrans"/>
    <property type="match status" value="1"/>
</dbReference>
<proteinExistence type="inferred from homology"/>
<evidence type="ECO:0000313" key="10">
    <source>
        <dbReference type="EMBL" id="RMB08927.1"/>
    </source>
</evidence>
<dbReference type="InterPro" id="IPR017464">
    <property type="entry name" value="Sugar_tfrase_EpsB_2"/>
</dbReference>
<dbReference type="InParanoid" id="A0A3M0CJH0"/>
<dbReference type="EMBL" id="REFR01000010">
    <property type="protein sequence ID" value="RMB08927.1"/>
    <property type="molecule type" value="Genomic_DNA"/>
</dbReference>
<dbReference type="GO" id="GO:0089702">
    <property type="term" value="F:undecaprenyl-phosphate glucose phosphotransferase activity"/>
    <property type="evidence" value="ECO:0007669"/>
    <property type="project" value="TreeGrafter"/>
</dbReference>
<feature type="transmembrane region" description="Helical" evidence="8">
    <location>
        <begin position="80"/>
        <end position="102"/>
    </location>
</feature>
<feature type="transmembrane region" description="Helical" evidence="8">
    <location>
        <begin position="45"/>
        <end position="68"/>
    </location>
</feature>
<gene>
    <name evidence="10" type="ORF">BXY39_1574</name>
</gene>
<dbReference type="GO" id="GO:0016020">
    <property type="term" value="C:membrane"/>
    <property type="evidence" value="ECO:0007669"/>
    <property type="project" value="UniProtKB-SubCell"/>
</dbReference>
<evidence type="ECO:0000259" key="9">
    <source>
        <dbReference type="Pfam" id="PF02397"/>
    </source>
</evidence>
<keyword evidence="6 8" id="KW-0472">Membrane</keyword>